<evidence type="ECO:0000313" key="12">
    <source>
        <dbReference type="Proteomes" id="UP000001982"/>
    </source>
</evidence>
<dbReference type="SUPFAM" id="SSF53649">
    <property type="entry name" value="Alkaline phosphatase-like"/>
    <property type="match status" value="1"/>
</dbReference>
<gene>
    <name evidence="11" type="ordered locus">Sden_0802</name>
</gene>
<keyword evidence="6 8" id="KW-1133">Transmembrane helix</keyword>
<dbReference type="InterPro" id="IPR012549">
    <property type="entry name" value="EptA-like_N"/>
</dbReference>
<name>Q12R34_SHEDO</name>
<keyword evidence="5 8" id="KW-0812">Transmembrane</keyword>
<evidence type="ECO:0000256" key="4">
    <source>
        <dbReference type="ARBA" id="ARBA00022679"/>
    </source>
</evidence>
<feature type="domain" description="Phosphoethanolamine transferase N-terminal" evidence="10">
    <location>
        <begin position="46"/>
        <end position="196"/>
    </location>
</feature>
<evidence type="ECO:0000256" key="3">
    <source>
        <dbReference type="ARBA" id="ARBA00022519"/>
    </source>
</evidence>
<protein>
    <submittedName>
        <fullName evidence="11">Sulfatase</fullName>
    </submittedName>
</protein>
<dbReference type="eggNOG" id="COG2194">
    <property type="taxonomic scope" value="Bacteria"/>
</dbReference>
<sequence>MSASHFIIALSAYYALVLNFPVISKISELAAKGHVLFIASSALLLFGCFLLIFSLLTLKYLYKPVLIIITMTSAMALYATLKYKVMFDSAMIENIFETNSAEAHSYLSLPSLAYVVFFGILPSLLIAKVRLKPAKFWWHAILGRGLLFLTGLIIVGLVASFFYKDYASVGRNNKYLTKMIIPAHIVSSVKYVKQKYLTAPISYTALGADAVLAASQSSKPKLVVLVVGETARAQNMAYNGYGRNTNPYTQALGLISFQDVSSCGTATAHSLPCMFSNFNKDSYQRDRADAQDNVLDIIAKTGTETLWLENDGGDKDVAKRLPQITVDPSQQNPLCNGDTCYDMALVELLKQQLVADGKNKLIAMHTIGSHGPTYWQRYPDDMERFTPACRQSDIENCSDEAITNVYDNTLAYTDFVLANTIAELKKYTKDYDVALMYISDHGESLGENGLYLHGTPYSFAPNEQTKVPWFLWLGEGYAQSNDIDVSCLKNKANRDSLSHDNLFHSLLGLVGVDTQVKNPSLDIFASCKAVN</sequence>
<dbReference type="HOGENOM" id="CLU_018534_1_0_6"/>
<dbReference type="GO" id="GO:0009244">
    <property type="term" value="P:lipopolysaccharide core region biosynthetic process"/>
    <property type="evidence" value="ECO:0007669"/>
    <property type="project" value="TreeGrafter"/>
</dbReference>
<keyword evidence="7 8" id="KW-0472">Membrane</keyword>
<dbReference type="Gene3D" id="3.40.720.10">
    <property type="entry name" value="Alkaline Phosphatase, subunit A"/>
    <property type="match status" value="1"/>
</dbReference>
<evidence type="ECO:0000256" key="6">
    <source>
        <dbReference type="ARBA" id="ARBA00022989"/>
    </source>
</evidence>
<organism evidence="11 12">
    <name type="scientific">Shewanella denitrificans (strain OS217 / ATCC BAA-1090 / DSM 15013)</name>
    <dbReference type="NCBI Taxonomy" id="318161"/>
    <lineage>
        <taxon>Bacteria</taxon>
        <taxon>Pseudomonadati</taxon>
        <taxon>Pseudomonadota</taxon>
        <taxon>Gammaproteobacteria</taxon>
        <taxon>Alteromonadales</taxon>
        <taxon>Shewanellaceae</taxon>
        <taxon>Shewanella</taxon>
    </lineage>
</organism>
<dbReference type="PANTHER" id="PTHR30443:SF0">
    <property type="entry name" value="PHOSPHOETHANOLAMINE TRANSFERASE EPTA"/>
    <property type="match status" value="1"/>
</dbReference>
<feature type="transmembrane region" description="Helical" evidence="8">
    <location>
        <begin position="61"/>
        <end position="81"/>
    </location>
</feature>
<evidence type="ECO:0000256" key="8">
    <source>
        <dbReference type="SAM" id="Phobius"/>
    </source>
</evidence>
<evidence type="ECO:0000256" key="5">
    <source>
        <dbReference type="ARBA" id="ARBA00022692"/>
    </source>
</evidence>
<comment type="subcellular location">
    <subcellularLocation>
        <location evidence="1">Cell inner membrane</location>
        <topology evidence="1">Multi-pass membrane protein</topology>
    </subcellularLocation>
</comment>
<dbReference type="EMBL" id="CP000302">
    <property type="protein sequence ID" value="ABE54092.1"/>
    <property type="molecule type" value="Genomic_DNA"/>
</dbReference>
<dbReference type="InterPro" id="IPR058130">
    <property type="entry name" value="PEA_transf_C"/>
</dbReference>
<keyword evidence="2" id="KW-1003">Cell membrane</keyword>
<feature type="transmembrane region" description="Helical" evidence="8">
    <location>
        <begin position="137"/>
        <end position="163"/>
    </location>
</feature>
<dbReference type="GO" id="GO:0016776">
    <property type="term" value="F:phosphotransferase activity, phosphate group as acceptor"/>
    <property type="evidence" value="ECO:0007669"/>
    <property type="project" value="TreeGrafter"/>
</dbReference>
<dbReference type="OrthoDB" id="9786870at2"/>
<evidence type="ECO:0000259" key="10">
    <source>
        <dbReference type="Pfam" id="PF08019"/>
    </source>
</evidence>
<feature type="domain" description="Sulfatase N-terminal" evidence="9">
    <location>
        <begin position="222"/>
        <end position="512"/>
    </location>
</feature>
<keyword evidence="12" id="KW-1185">Reference proteome</keyword>
<evidence type="ECO:0000259" key="9">
    <source>
        <dbReference type="Pfam" id="PF00884"/>
    </source>
</evidence>
<dbReference type="Proteomes" id="UP000001982">
    <property type="component" value="Chromosome"/>
</dbReference>
<dbReference type="PANTHER" id="PTHR30443">
    <property type="entry name" value="INNER MEMBRANE PROTEIN"/>
    <property type="match status" value="1"/>
</dbReference>
<dbReference type="InterPro" id="IPR017850">
    <property type="entry name" value="Alkaline_phosphatase_core_sf"/>
</dbReference>
<keyword evidence="4" id="KW-0808">Transferase</keyword>
<keyword evidence="3" id="KW-0997">Cell inner membrane</keyword>
<dbReference type="InterPro" id="IPR040423">
    <property type="entry name" value="PEA_transferase"/>
</dbReference>
<dbReference type="Pfam" id="PF08019">
    <property type="entry name" value="EptA_B_N"/>
    <property type="match status" value="1"/>
</dbReference>
<dbReference type="STRING" id="318161.Sden_0802"/>
<dbReference type="GO" id="GO:0005886">
    <property type="term" value="C:plasma membrane"/>
    <property type="evidence" value="ECO:0007669"/>
    <property type="project" value="UniProtKB-SubCell"/>
</dbReference>
<dbReference type="AlphaFoldDB" id="Q12R34"/>
<evidence type="ECO:0000313" key="11">
    <source>
        <dbReference type="EMBL" id="ABE54092.1"/>
    </source>
</evidence>
<feature type="transmembrane region" description="Helical" evidence="8">
    <location>
        <begin position="35"/>
        <end position="55"/>
    </location>
</feature>
<reference evidence="11 12" key="1">
    <citation type="submission" date="2006-03" db="EMBL/GenBank/DDBJ databases">
        <title>Complete sequence of Shewanella denitrificans OS217.</title>
        <authorList>
            <consortium name="US DOE Joint Genome Institute"/>
            <person name="Copeland A."/>
            <person name="Lucas S."/>
            <person name="Lapidus A."/>
            <person name="Barry K."/>
            <person name="Detter J.C."/>
            <person name="Glavina del Rio T."/>
            <person name="Hammon N."/>
            <person name="Israni S."/>
            <person name="Dalin E."/>
            <person name="Tice H."/>
            <person name="Pitluck S."/>
            <person name="Brettin T."/>
            <person name="Bruce D."/>
            <person name="Han C."/>
            <person name="Tapia R."/>
            <person name="Gilna P."/>
            <person name="Kiss H."/>
            <person name="Schmutz J."/>
            <person name="Larimer F."/>
            <person name="Land M."/>
            <person name="Hauser L."/>
            <person name="Kyrpides N."/>
            <person name="Lykidis A."/>
            <person name="Richardson P."/>
        </authorList>
    </citation>
    <scope>NUCLEOTIDE SEQUENCE [LARGE SCALE GENOMIC DNA]</scope>
    <source>
        <strain evidence="12">OS217 / ATCC BAA-1090 / DSM 15013</strain>
    </source>
</reference>
<evidence type="ECO:0000256" key="7">
    <source>
        <dbReference type="ARBA" id="ARBA00023136"/>
    </source>
</evidence>
<dbReference type="CDD" id="cd16017">
    <property type="entry name" value="LptA"/>
    <property type="match status" value="1"/>
</dbReference>
<evidence type="ECO:0000256" key="2">
    <source>
        <dbReference type="ARBA" id="ARBA00022475"/>
    </source>
</evidence>
<accession>Q12R34</accession>
<proteinExistence type="predicted"/>
<feature type="transmembrane region" description="Helical" evidence="8">
    <location>
        <begin position="112"/>
        <end position="131"/>
    </location>
</feature>
<dbReference type="RefSeq" id="WP_011495257.1">
    <property type="nucleotide sequence ID" value="NC_007954.1"/>
</dbReference>
<dbReference type="InterPro" id="IPR000917">
    <property type="entry name" value="Sulfatase_N"/>
</dbReference>
<dbReference type="NCBIfam" id="NF028537">
    <property type="entry name" value="P_eth_NH2_trans"/>
    <property type="match status" value="1"/>
</dbReference>
<evidence type="ECO:0000256" key="1">
    <source>
        <dbReference type="ARBA" id="ARBA00004429"/>
    </source>
</evidence>
<feature type="transmembrane region" description="Helical" evidence="8">
    <location>
        <begin position="6"/>
        <end position="23"/>
    </location>
</feature>
<dbReference type="KEGG" id="sdn:Sden_0802"/>
<dbReference type="Pfam" id="PF00884">
    <property type="entry name" value="Sulfatase"/>
    <property type="match status" value="1"/>
</dbReference>